<name>A0AAP0MPH1_9ROSI</name>
<dbReference type="SUPFAM" id="SSF48576">
    <property type="entry name" value="Terpenoid synthases"/>
    <property type="match status" value="1"/>
</dbReference>
<reference evidence="1 2" key="1">
    <citation type="submission" date="2024-05" db="EMBL/GenBank/DDBJ databases">
        <title>Haplotype-resolved chromosome-level genome assembly of Huyou (Citrus changshanensis).</title>
        <authorList>
            <person name="Miao C."/>
            <person name="Chen W."/>
            <person name="Wu Y."/>
            <person name="Wang L."/>
            <person name="Zhao S."/>
            <person name="Grierson D."/>
            <person name="Xu C."/>
            <person name="Chen K."/>
        </authorList>
    </citation>
    <scope>NUCLEOTIDE SEQUENCE [LARGE SCALE GENOMIC DNA]</scope>
    <source>
        <strain evidence="1">01-14</strain>
        <tissue evidence="1">Leaf</tissue>
    </source>
</reference>
<proteinExistence type="predicted"/>
<keyword evidence="2" id="KW-1185">Reference proteome</keyword>
<gene>
    <name evidence="1" type="ORF">WN944_009292</name>
</gene>
<protein>
    <submittedName>
        <fullName evidence="1">Uncharacterized protein</fullName>
    </submittedName>
</protein>
<dbReference type="EMBL" id="JBCGBO010000002">
    <property type="protein sequence ID" value="KAK9220868.1"/>
    <property type="molecule type" value="Genomic_DNA"/>
</dbReference>
<sequence length="57" mass="6370">MNGDSFGNSLFSKTFIDIAMNVARTAQCVYQYGDGHASQEHETQRRLLALLINPIPE</sequence>
<dbReference type="Proteomes" id="UP001428341">
    <property type="component" value="Unassembled WGS sequence"/>
</dbReference>
<accession>A0AAP0MPH1</accession>
<dbReference type="AlphaFoldDB" id="A0AAP0MPH1"/>
<dbReference type="InterPro" id="IPR008949">
    <property type="entry name" value="Isoprenoid_synthase_dom_sf"/>
</dbReference>
<organism evidence="1 2">
    <name type="scientific">Citrus x changshan-huyou</name>
    <dbReference type="NCBI Taxonomy" id="2935761"/>
    <lineage>
        <taxon>Eukaryota</taxon>
        <taxon>Viridiplantae</taxon>
        <taxon>Streptophyta</taxon>
        <taxon>Embryophyta</taxon>
        <taxon>Tracheophyta</taxon>
        <taxon>Spermatophyta</taxon>
        <taxon>Magnoliopsida</taxon>
        <taxon>eudicotyledons</taxon>
        <taxon>Gunneridae</taxon>
        <taxon>Pentapetalae</taxon>
        <taxon>rosids</taxon>
        <taxon>malvids</taxon>
        <taxon>Sapindales</taxon>
        <taxon>Rutaceae</taxon>
        <taxon>Aurantioideae</taxon>
        <taxon>Citrus</taxon>
    </lineage>
</organism>
<dbReference type="Gene3D" id="1.10.600.10">
    <property type="entry name" value="Farnesyl Diphosphate Synthase"/>
    <property type="match status" value="1"/>
</dbReference>
<evidence type="ECO:0000313" key="1">
    <source>
        <dbReference type="EMBL" id="KAK9220868.1"/>
    </source>
</evidence>
<comment type="caution">
    <text evidence="1">The sequence shown here is derived from an EMBL/GenBank/DDBJ whole genome shotgun (WGS) entry which is preliminary data.</text>
</comment>
<evidence type="ECO:0000313" key="2">
    <source>
        <dbReference type="Proteomes" id="UP001428341"/>
    </source>
</evidence>